<dbReference type="AlphaFoldDB" id="A0AA39KE63"/>
<dbReference type="EMBL" id="JAUEPR010000225">
    <property type="protein sequence ID" value="KAK0459445.1"/>
    <property type="molecule type" value="Genomic_DNA"/>
</dbReference>
<keyword evidence="2" id="KW-1185">Reference proteome</keyword>
<evidence type="ECO:0000313" key="1">
    <source>
        <dbReference type="EMBL" id="KAK0459445.1"/>
    </source>
</evidence>
<gene>
    <name evidence="1" type="ORF">IW261DRAFT_1429700</name>
</gene>
<dbReference type="Proteomes" id="UP001175227">
    <property type="component" value="Unassembled WGS sequence"/>
</dbReference>
<reference evidence="1" key="1">
    <citation type="submission" date="2023-06" db="EMBL/GenBank/DDBJ databases">
        <authorList>
            <consortium name="Lawrence Berkeley National Laboratory"/>
            <person name="Ahrendt S."/>
            <person name="Sahu N."/>
            <person name="Indic B."/>
            <person name="Wong-Bajracharya J."/>
            <person name="Merenyi Z."/>
            <person name="Ke H.-M."/>
            <person name="Monk M."/>
            <person name="Kocsube S."/>
            <person name="Drula E."/>
            <person name="Lipzen A."/>
            <person name="Balint B."/>
            <person name="Henrissat B."/>
            <person name="Andreopoulos B."/>
            <person name="Martin F.M."/>
            <person name="Harder C.B."/>
            <person name="Rigling D."/>
            <person name="Ford K.L."/>
            <person name="Foster G.D."/>
            <person name="Pangilinan J."/>
            <person name="Papanicolaou A."/>
            <person name="Barry K."/>
            <person name="LaButti K."/>
            <person name="Viragh M."/>
            <person name="Koriabine M."/>
            <person name="Yan M."/>
            <person name="Riley R."/>
            <person name="Champramary S."/>
            <person name="Plett K.L."/>
            <person name="Tsai I.J."/>
            <person name="Slot J."/>
            <person name="Sipos G."/>
            <person name="Plett J."/>
            <person name="Nagy L.G."/>
            <person name="Grigoriev I.V."/>
        </authorList>
    </citation>
    <scope>NUCLEOTIDE SEQUENCE</scope>
    <source>
        <strain evidence="1">ICMP 16352</strain>
    </source>
</reference>
<organism evidence="1 2">
    <name type="scientific">Armillaria novae-zelandiae</name>
    <dbReference type="NCBI Taxonomy" id="153914"/>
    <lineage>
        <taxon>Eukaryota</taxon>
        <taxon>Fungi</taxon>
        <taxon>Dikarya</taxon>
        <taxon>Basidiomycota</taxon>
        <taxon>Agaricomycotina</taxon>
        <taxon>Agaricomycetes</taxon>
        <taxon>Agaricomycetidae</taxon>
        <taxon>Agaricales</taxon>
        <taxon>Marasmiineae</taxon>
        <taxon>Physalacriaceae</taxon>
        <taxon>Armillaria</taxon>
    </lineage>
</organism>
<protein>
    <submittedName>
        <fullName evidence="1">Uncharacterized protein</fullName>
    </submittedName>
</protein>
<comment type="caution">
    <text evidence="1">The sequence shown here is derived from an EMBL/GenBank/DDBJ whole genome shotgun (WGS) entry which is preliminary data.</text>
</comment>
<proteinExistence type="predicted"/>
<accession>A0AA39KE63</accession>
<sequence>MQAPRTHQEQCQHCRHLFALCGLKRHEAACKQKLDERQADTRYEQQLQFQIGSVETIITVPSPGEDISVGQPPINLNDLDPESLTKKNMKTMFQLLKPEARSNQDNTEFNICSPKEFKEHWDLAVNMITPPYFVWDAIQLSKWNGQVFERFIDKPWTAQAFWDLQIKENAKLKGKVYYVDFKRRVWHAAFGYILEPLFVPSKLGSWVHLNLADEDLQLFPRVPIKSCDYEEVLVISLVLLPCKLTKYHVNRNFVVLTRGNAFWNIEDCDPFRVLSFDCLHAYNNGLFGDHIRMEVISQVEALGSESVGWADDQIKCFPCWRNLSHFESGFMAVHFSDGTKYKDLSKHIIFVTHNILTETKDVHGYHLLKCVRSYMELRMYAGFNLHAECSIQAIWDKLVKFSELIREYKQLTKSVKQGAKQWNFPKVHSHKHMVDDILKKGVTLNYNTKPNENMHGPLKDTYQL</sequence>
<evidence type="ECO:0000313" key="2">
    <source>
        <dbReference type="Proteomes" id="UP001175227"/>
    </source>
</evidence>
<name>A0AA39KE63_9AGAR</name>